<dbReference type="GO" id="GO:0071036">
    <property type="term" value="P:nuclear polyadenylation-dependent snoRNA catabolic process"/>
    <property type="evidence" value="ECO:0007669"/>
    <property type="project" value="TreeGrafter"/>
</dbReference>
<evidence type="ECO:0000313" key="2">
    <source>
        <dbReference type="EMBL" id="KAG2576221.1"/>
    </source>
</evidence>
<dbReference type="AlphaFoldDB" id="A0A8T0QSS5"/>
<dbReference type="GO" id="GO:0071051">
    <property type="term" value="P:poly(A)-dependent snoRNA 3'-end processing"/>
    <property type="evidence" value="ECO:0007669"/>
    <property type="project" value="TreeGrafter"/>
</dbReference>
<dbReference type="GO" id="GO:0071035">
    <property type="term" value="P:nuclear polyadenylation-dependent rRNA catabolic process"/>
    <property type="evidence" value="ECO:0007669"/>
    <property type="project" value="TreeGrafter"/>
</dbReference>
<dbReference type="GO" id="GO:0000176">
    <property type="term" value="C:nuclear exosome (RNase complex)"/>
    <property type="evidence" value="ECO:0007669"/>
    <property type="project" value="TreeGrafter"/>
</dbReference>
<name>A0A8T0QSS5_PANVG</name>
<dbReference type="InterPro" id="IPR045092">
    <property type="entry name" value="Rrp6-like"/>
</dbReference>
<dbReference type="SUPFAM" id="SSF53098">
    <property type="entry name" value="Ribonuclease H-like"/>
    <property type="match status" value="1"/>
</dbReference>
<dbReference type="InterPro" id="IPR012337">
    <property type="entry name" value="RNaseH-like_sf"/>
</dbReference>
<dbReference type="GO" id="GO:0000467">
    <property type="term" value="P:exonucleolytic trimming to generate mature 3'-end of 5.8S rRNA from tricistronic rRNA transcript (SSU-rRNA, 5.8S rRNA, LSU-rRNA)"/>
    <property type="evidence" value="ECO:0007669"/>
    <property type="project" value="InterPro"/>
</dbReference>
<dbReference type="GO" id="GO:0005730">
    <property type="term" value="C:nucleolus"/>
    <property type="evidence" value="ECO:0007669"/>
    <property type="project" value="TreeGrafter"/>
</dbReference>
<dbReference type="GO" id="GO:0000175">
    <property type="term" value="F:3'-5'-RNA exonuclease activity"/>
    <property type="evidence" value="ECO:0007669"/>
    <property type="project" value="InterPro"/>
</dbReference>
<dbReference type="EMBL" id="CM029048">
    <property type="protein sequence ID" value="KAG2576221.1"/>
    <property type="molecule type" value="Genomic_DNA"/>
</dbReference>
<evidence type="ECO:0000313" key="3">
    <source>
        <dbReference type="Proteomes" id="UP000823388"/>
    </source>
</evidence>
<dbReference type="GO" id="GO:0071039">
    <property type="term" value="P:nuclear polyadenylation-dependent CUT catabolic process"/>
    <property type="evidence" value="ECO:0007669"/>
    <property type="project" value="TreeGrafter"/>
</dbReference>
<proteinExistence type="predicted"/>
<dbReference type="GO" id="GO:0003727">
    <property type="term" value="F:single-stranded RNA binding"/>
    <property type="evidence" value="ECO:0007669"/>
    <property type="project" value="TreeGrafter"/>
</dbReference>
<sequence length="83" mass="9474">MSAPYNWVDTDAQLEHLTRFLGEEKAFAVDTEQHSVWSFLGYTALMQNSTQKEDYLIDTVALHDVMGMLRPVFANPSMCKISM</sequence>
<feature type="domain" description="3'-5' exonuclease" evidence="1">
    <location>
        <begin position="5"/>
        <end position="81"/>
    </location>
</feature>
<protein>
    <recommendedName>
        <fullName evidence="1">3'-5' exonuclease domain-containing protein</fullName>
    </recommendedName>
</protein>
<dbReference type="GO" id="GO:0071038">
    <property type="term" value="P:TRAMP-dependent tRNA surveillance pathway"/>
    <property type="evidence" value="ECO:0007669"/>
    <property type="project" value="TreeGrafter"/>
</dbReference>
<dbReference type="PANTHER" id="PTHR12124:SF68">
    <property type="entry name" value="PROTEIN RRP6-LIKE 3"/>
    <property type="match status" value="1"/>
</dbReference>
<gene>
    <name evidence="2" type="ORF">PVAP13_6NG014648</name>
</gene>
<reference evidence="2" key="1">
    <citation type="submission" date="2020-05" db="EMBL/GenBank/DDBJ databases">
        <title>WGS assembly of Panicum virgatum.</title>
        <authorList>
            <person name="Lovell J.T."/>
            <person name="Jenkins J."/>
            <person name="Shu S."/>
            <person name="Juenger T.E."/>
            <person name="Schmutz J."/>
        </authorList>
    </citation>
    <scope>NUCLEOTIDE SEQUENCE</scope>
    <source>
        <strain evidence="2">AP13</strain>
    </source>
</reference>
<organism evidence="2 3">
    <name type="scientific">Panicum virgatum</name>
    <name type="common">Blackwell switchgrass</name>
    <dbReference type="NCBI Taxonomy" id="38727"/>
    <lineage>
        <taxon>Eukaryota</taxon>
        <taxon>Viridiplantae</taxon>
        <taxon>Streptophyta</taxon>
        <taxon>Embryophyta</taxon>
        <taxon>Tracheophyta</taxon>
        <taxon>Spermatophyta</taxon>
        <taxon>Magnoliopsida</taxon>
        <taxon>Liliopsida</taxon>
        <taxon>Poales</taxon>
        <taxon>Poaceae</taxon>
        <taxon>PACMAD clade</taxon>
        <taxon>Panicoideae</taxon>
        <taxon>Panicodae</taxon>
        <taxon>Paniceae</taxon>
        <taxon>Panicinae</taxon>
        <taxon>Panicum</taxon>
        <taxon>Panicum sect. Hiantes</taxon>
    </lineage>
</organism>
<accession>A0A8T0QSS5</accession>
<comment type="caution">
    <text evidence="2">The sequence shown here is derived from an EMBL/GenBank/DDBJ whole genome shotgun (WGS) entry which is preliminary data.</text>
</comment>
<dbReference type="GO" id="GO:0071044">
    <property type="term" value="P:histone mRNA catabolic process"/>
    <property type="evidence" value="ECO:0007669"/>
    <property type="project" value="TreeGrafter"/>
</dbReference>
<evidence type="ECO:0000259" key="1">
    <source>
        <dbReference type="Pfam" id="PF01612"/>
    </source>
</evidence>
<dbReference type="GO" id="GO:0071037">
    <property type="term" value="P:nuclear polyadenylation-dependent snRNA catabolic process"/>
    <property type="evidence" value="ECO:0007669"/>
    <property type="project" value="TreeGrafter"/>
</dbReference>
<dbReference type="InterPro" id="IPR036397">
    <property type="entry name" value="RNaseH_sf"/>
</dbReference>
<dbReference type="InterPro" id="IPR002562">
    <property type="entry name" value="3'-5'_exonuclease_dom"/>
</dbReference>
<dbReference type="PANTHER" id="PTHR12124">
    <property type="entry name" value="POLYMYOSITIS/SCLERODERMA AUTOANTIGEN-RELATED"/>
    <property type="match status" value="1"/>
</dbReference>
<dbReference type="Proteomes" id="UP000823388">
    <property type="component" value="Chromosome 6N"/>
</dbReference>
<dbReference type="Pfam" id="PF01612">
    <property type="entry name" value="DNA_pol_A_exo1"/>
    <property type="match status" value="1"/>
</dbReference>
<keyword evidence="3" id="KW-1185">Reference proteome</keyword>
<dbReference type="GO" id="GO:0071040">
    <property type="term" value="P:nuclear polyadenylation-dependent antisense transcript catabolic process"/>
    <property type="evidence" value="ECO:0007669"/>
    <property type="project" value="TreeGrafter"/>
</dbReference>
<dbReference type="Gene3D" id="3.30.420.10">
    <property type="entry name" value="Ribonuclease H-like superfamily/Ribonuclease H"/>
    <property type="match status" value="1"/>
</dbReference>